<keyword evidence="3" id="KW-1185">Reference proteome</keyword>
<dbReference type="AlphaFoldDB" id="A0A1I5EN62"/>
<dbReference type="GO" id="GO:0016787">
    <property type="term" value="F:hydrolase activity"/>
    <property type="evidence" value="ECO:0007669"/>
    <property type="project" value="UniProtKB-KW"/>
</dbReference>
<feature type="domain" description="DUF1023" evidence="1">
    <location>
        <begin position="300"/>
        <end position="472"/>
    </location>
</feature>
<gene>
    <name evidence="2" type="ORF">SAMN05660359_01612</name>
</gene>
<dbReference type="Pfam" id="PF06259">
    <property type="entry name" value="Abhydrolase_8"/>
    <property type="match status" value="1"/>
</dbReference>
<dbReference type="Proteomes" id="UP000183642">
    <property type="component" value="Unassembled WGS sequence"/>
</dbReference>
<dbReference type="RefSeq" id="WP_075012967.1">
    <property type="nucleotide sequence ID" value="NZ_FOWE01000003.1"/>
</dbReference>
<evidence type="ECO:0000313" key="2">
    <source>
        <dbReference type="EMBL" id="SFO12955.1"/>
    </source>
</evidence>
<dbReference type="EMBL" id="FOWE01000003">
    <property type="protein sequence ID" value="SFO12955.1"/>
    <property type="molecule type" value="Genomic_DNA"/>
</dbReference>
<protein>
    <submittedName>
        <fullName evidence="2">Alpha/beta hydrolase</fullName>
    </submittedName>
</protein>
<dbReference type="OrthoDB" id="3259161at2"/>
<organism evidence="2 3">
    <name type="scientific">Geodermatophilus obscurus</name>
    <dbReference type="NCBI Taxonomy" id="1861"/>
    <lineage>
        <taxon>Bacteria</taxon>
        <taxon>Bacillati</taxon>
        <taxon>Actinomycetota</taxon>
        <taxon>Actinomycetes</taxon>
        <taxon>Geodermatophilales</taxon>
        <taxon>Geodermatophilaceae</taxon>
        <taxon>Geodermatophilus</taxon>
    </lineage>
</organism>
<evidence type="ECO:0000313" key="3">
    <source>
        <dbReference type="Proteomes" id="UP000183642"/>
    </source>
</evidence>
<sequence length="524" mass="52639">MSAPGLTTVAAWDPPLLDGAVYTLEAVTERLPSWRARMDAVARSLADAECWSGPAASVAATALGEVSAVVTAVTGALGNSLDRLWETAREVRTAQELAGQALAAAAASGLTFDGSGGVVAPPPAPAPADATSAQLEDHYTELAERAAATERVAALAADAMRAAARAAAAAAESADPLAALGGTGGVRPAGFAGLAALVGAAGLLSSRPVPPPPDTAPDEVASWWTGLSGPAQDDLLGSSPAALGGLDGLPAWARDRANRLVLERVLADAPWEQQVGAQAVAAEIRAEEAAGRPVQLWVYDPAGDLAALAYGDLDTADDVGVLVPGVNNTVAGDLHALGDDARTVADAALAAAPAASVATVAWLGYRPPVGAGLRQALGRSTATAGGVALAGDLAGLAAARSATGVGRAADPRVTVLAHSYGTVVLDEAGDLPGRLPVDAVVLSGSPGIEEAHASDLEADEVYTAWSPADPIAWSGWHGDPPWLRQFGATPLPVDPDTLHWQYYDPDRPTAAAMGEVVVAAREAD</sequence>
<keyword evidence="2" id="KW-0378">Hydrolase</keyword>
<accession>A0A1I5EN62</accession>
<name>A0A1I5EN62_9ACTN</name>
<proteinExistence type="predicted"/>
<reference evidence="3" key="1">
    <citation type="submission" date="2016-10" db="EMBL/GenBank/DDBJ databases">
        <authorList>
            <person name="Varghese N."/>
            <person name="Submissions S."/>
        </authorList>
    </citation>
    <scope>NUCLEOTIDE SEQUENCE [LARGE SCALE GENOMIC DNA]</scope>
    <source>
        <strain evidence="3">DSM 43161</strain>
    </source>
</reference>
<dbReference type="InterPro" id="IPR010427">
    <property type="entry name" value="DUF1023"/>
</dbReference>
<evidence type="ECO:0000259" key="1">
    <source>
        <dbReference type="Pfam" id="PF06259"/>
    </source>
</evidence>